<protein>
    <submittedName>
        <fullName evidence="2">N-acetylmannosamine kinase</fullName>
    </submittedName>
</protein>
<dbReference type="RefSeq" id="WP_036685856.1">
    <property type="nucleotide sequence ID" value="NZ_JNVM01000016.1"/>
</dbReference>
<evidence type="ECO:0000313" key="2">
    <source>
        <dbReference type="EMBL" id="KEQ24517.1"/>
    </source>
</evidence>
<keyword evidence="2" id="KW-0418">Kinase</keyword>
<dbReference type="PANTHER" id="PTHR18964:SF149">
    <property type="entry name" value="BIFUNCTIONAL UDP-N-ACETYLGLUCOSAMINE 2-EPIMERASE_N-ACETYLMANNOSAMINE KINASE"/>
    <property type="match status" value="1"/>
</dbReference>
<sequence length="319" mass="32697">MRKVVLGIDLGGTNIKAGIVADSGEVLKHTVTPTQAEQGRDALLGRLRAIIEDFRAHAASAGLLPMGIGVGTAGYVEPLSGHVAYATPNLPGWTGLQLREALEQASFLPVAVVNDAHAMAVGEAWLGAGRPYRDFICVTLGTGVGGSRVIAGRPDYGGSGFAGGFGHMVIAWGGQPCNCGLSGCYEQYASVTALLRLAAEAGLCGEELPDGAKSIFDLVAAGHHAASAVIERYAEYTAVGLISLAHVLNPQAIVLGGAVTTQGDALLGRIRRIVHERAMPVYRDTPIVAAELGNAAGVAGAAKLAWDRLCGSSGPDADI</sequence>
<dbReference type="PANTHER" id="PTHR18964">
    <property type="entry name" value="ROK (REPRESSOR, ORF, KINASE) FAMILY"/>
    <property type="match status" value="1"/>
</dbReference>
<organism evidence="2 3">
    <name type="scientific">Paenibacillus tyrfis</name>
    <dbReference type="NCBI Taxonomy" id="1501230"/>
    <lineage>
        <taxon>Bacteria</taxon>
        <taxon>Bacillati</taxon>
        <taxon>Bacillota</taxon>
        <taxon>Bacilli</taxon>
        <taxon>Bacillales</taxon>
        <taxon>Paenibacillaceae</taxon>
        <taxon>Paenibacillus</taxon>
    </lineage>
</organism>
<dbReference type="GO" id="GO:0016301">
    <property type="term" value="F:kinase activity"/>
    <property type="evidence" value="ECO:0007669"/>
    <property type="project" value="UniProtKB-KW"/>
</dbReference>
<dbReference type="SUPFAM" id="SSF53067">
    <property type="entry name" value="Actin-like ATPase domain"/>
    <property type="match status" value="1"/>
</dbReference>
<name>A0A081P1E4_9BACL</name>
<keyword evidence="2" id="KW-0808">Transferase</keyword>
<dbReference type="InterPro" id="IPR043129">
    <property type="entry name" value="ATPase_NBD"/>
</dbReference>
<dbReference type="CDD" id="cd24068">
    <property type="entry name" value="ASKHA_NBD_ROK_FnNanK-like"/>
    <property type="match status" value="1"/>
</dbReference>
<dbReference type="Pfam" id="PF00480">
    <property type="entry name" value="ROK"/>
    <property type="match status" value="1"/>
</dbReference>
<evidence type="ECO:0000256" key="1">
    <source>
        <dbReference type="ARBA" id="ARBA00006479"/>
    </source>
</evidence>
<dbReference type="OrthoDB" id="9795247at2"/>
<proteinExistence type="inferred from homology"/>
<evidence type="ECO:0000313" key="3">
    <source>
        <dbReference type="Proteomes" id="UP000028123"/>
    </source>
</evidence>
<dbReference type="eggNOG" id="COG1940">
    <property type="taxonomic scope" value="Bacteria"/>
</dbReference>
<dbReference type="Proteomes" id="UP000028123">
    <property type="component" value="Unassembled WGS sequence"/>
</dbReference>
<gene>
    <name evidence="2" type="ORF">ET33_09590</name>
</gene>
<comment type="similarity">
    <text evidence="1">Belongs to the ROK (NagC/XylR) family.</text>
</comment>
<dbReference type="EMBL" id="JNVM01000016">
    <property type="protein sequence ID" value="KEQ24517.1"/>
    <property type="molecule type" value="Genomic_DNA"/>
</dbReference>
<accession>A0A081P1E4</accession>
<reference evidence="2 3" key="1">
    <citation type="submission" date="2014-06" db="EMBL/GenBank/DDBJ databases">
        <title>Draft genome sequence of Paenibacillus sp. MSt1.</title>
        <authorList>
            <person name="Aw Y.K."/>
            <person name="Ong K.S."/>
            <person name="Gan H.M."/>
            <person name="Lee S.M."/>
        </authorList>
    </citation>
    <scope>NUCLEOTIDE SEQUENCE [LARGE SCALE GENOMIC DNA]</scope>
    <source>
        <strain evidence="2 3">MSt1</strain>
    </source>
</reference>
<dbReference type="Gene3D" id="3.30.420.40">
    <property type="match status" value="2"/>
</dbReference>
<comment type="caution">
    <text evidence="2">The sequence shown here is derived from an EMBL/GenBank/DDBJ whole genome shotgun (WGS) entry which is preliminary data.</text>
</comment>
<dbReference type="InterPro" id="IPR000600">
    <property type="entry name" value="ROK"/>
</dbReference>
<keyword evidence="3" id="KW-1185">Reference proteome</keyword>
<dbReference type="AlphaFoldDB" id="A0A081P1E4"/>